<proteinExistence type="predicted"/>
<evidence type="ECO:0000313" key="2">
    <source>
        <dbReference type="Proteomes" id="UP001163046"/>
    </source>
</evidence>
<dbReference type="EMBL" id="MU827779">
    <property type="protein sequence ID" value="KAJ7339478.1"/>
    <property type="molecule type" value="Genomic_DNA"/>
</dbReference>
<name>A0A9W9YFE7_9CNID</name>
<evidence type="ECO:0000313" key="1">
    <source>
        <dbReference type="EMBL" id="KAJ7339478.1"/>
    </source>
</evidence>
<sequence length="59" mass="6696">MEILKCSRQRVVNYMRQNCKTVEEAEGFYGLDVDFYLNDVSASASSTCEPSLRLDEVLA</sequence>
<dbReference type="AlphaFoldDB" id="A0A9W9YFE7"/>
<gene>
    <name evidence="1" type="ORF">OS493_005876</name>
</gene>
<organism evidence="1 2">
    <name type="scientific">Desmophyllum pertusum</name>
    <dbReference type="NCBI Taxonomy" id="174260"/>
    <lineage>
        <taxon>Eukaryota</taxon>
        <taxon>Metazoa</taxon>
        <taxon>Cnidaria</taxon>
        <taxon>Anthozoa</taxon>
        <taxon>Hexacorallia</taxon>
        <taxon>Scleractinia</taxon>
        <taxon>Caryophylliina</taxon>
        <taxon>Caryophylliidae</taxon>
        <taxon>Desmophyllum</taxon>
    </lineage>
</organism>
<comment type="caution">
    <text evidence="1">The sequence shown here is derived from an EMBL/GenBank/DDBJ whole genome shotgun (WGS) entry which is preliminary data.</text>
</comment>
<keyword evidence="2" id="KW-1185">Reference proteome</keyword>
<reference evidence="1" key="1">
    <citation type="submission" date="2023-01" db="EMBL/GenBank/DDBJ databases">
        <title>Genome assembly of the deep-sea coral Lophelia pertusa.</title>
        <authorList>
            <person name="Herrera S."/>
            <person name="Cordes E."/>
        </authorList>
    </citation>
    <scope>NUCLEOTIDE SEQUENCE</scope>
    <source>
        <strain evidence="1">USNM1676648</strain>
        <tissue evidence="1">Polyp</tissue>
    </source>
</reference>
<protein>
    <submittedName>
        <fullName evidence="1">Uncharacterized protein</fullName>
    </submittedName>
</protein>
<dbReference type="Proteomes" id="UP001163046">
    <property type="component" value="Unassembled WGS sequence"/>
</dbReference>
<accession>A0A9W9YFE7</accession>